<evidence type="ECO:0000313" key="3">
    <source>
        <dbReference type="Proteomes" id="UP000187012"/>
    </source>
</evidence>
<organism evidence="2 3">
    <name type="scientific">Paraburkholderia ribeironis</name>
    <dbReference type="NCBI Taxonomy" id="1247936"/>
    <lineage>
        <taxon>Bacteria</taxon>
        <taxon>Pseudomonadati</taxon>
        <taxon>Pseudomonadota</taxon>
        <taxon>Betaproteobacteria</taxon>
        <taxon>Burkholderiales</taxon>
        <taxon>Burkholderiaceae</taxon>
        <taxon>Paraburkholderia</taxon>
    </lineage>
</organism>
<evidence type="ECO:0000313" key="2">
    <source>
        <dbReference type="EMBL" id="SIT49545.1"/>
    </source>
</evidence>
<dbReference type="Pfam" id="PF13610">
    <property type="entry name" value="DDE_Tnp_IS240"/>
    <property type="match status" value="1"/>
</dbReference>
<keyword evidence="3" id="KW-1185">Reference proteome</keyword>
<dbReference type="InterPro" id="IPR032874">
    <property type="entry name" value="DDE_dom"/>
</dbReference>
<dbReference type="AlphaFoldDB" id="A0A1N7SQ32"/>
<gene>
    <name evidence="2" type="ORF">BN2475_1470004</name>
</gene>
<evidence type="ECO:0000259" key="1">
    <source>
        <dbReference type="Pfam" id="PF13610"/>
    </source>
</evidence>
<sequence>MAAAKAFFAKAIRSQGRAPATITLDGYAASHRAVREMKADGILPKDTTLRSSKYLNNLIEHDHRNYQV</sequence>
<dbReference type="STRING" id="1247936.BN2475_1470004"/>
<dbReference type="EMBL" id="CYGX02000147">
    <property type="protein sequence ID" value="SIT49545.1"/>
    <property type="molecule type" value="Genomic_DNA"/>
</dbReference>
<name>A0A1N7SQ32_9BURK</name>
<proteinExistence type="predicted"/>
<accession>A0A1N7SQ32</accession>
<feature type="domain" description="DDE" evidence="1">
    <location>
        <begin position="1"/>
        <end position="65"/>
    </location>
</feature>
<dbReference type="Proteomes" id="UP000187012">
    <property type="component" value="Unassembled WGS sequence"/>
</dbReference>
<protein>
    <submittedName>
        <fullName evidence="2">Integrase catalytic region</fullName>
    </submittedName>
</protein>
<reference evidence="2 3" key="1">
    <citation type="submission" date="2016-12" db="EMBL/GenBank/DDBJ databases">
        <authorList>
            <person name="Song W.-J."/>
            <person name="Kurnit D.M."/>
        </authorList>
    </citation>
    <scope>NUCLEOTIDE SEQUENCE [LARGE SCALE GENOMIC DNA]</scope>
    <source>
        <strain evidence="2 3">STM7296</strain>
    </source>
</reference>